<reference evidence="2 3" key="1">
    <citation type="submission" date="2016-07" db="EMBL/GenBank/DDBJ databases">
        <title>Pervasive Adenine N6-methylation of Active Genes in Fungi.</title>
        <authorList>
            <consortium name="DOE Joint Genome Institute"/>
            <person name="Mondo S.J."/>
            <person name="Dannebaum R.O."/>
            <person name="Kuo R.C."/>
            <person name="Labutti K."/>
            <person name="Haridas S."/>
            <person name="Kuo A."/>
            <person name="Salamov A."/>
            <person name="Ahrendt S.R."/>
            <person name="Lipzen A."/>
            <person name="Sullivan W."/>
            <person name="Andreopoulos W.B."/>
            <person name="Clum A."/>
            <person name="Lindquist E."/>
            <person name="Daum C."/>
            <person name="Ramamoorthy G.K."/>
            <person name="Gryganskyi A."/>
            <person name="Culley D."/>
            <person name="Magnuson J.K."/>
            <person name="James T.Y."/>
            <person name="O'Malley M.A."/>
            <person name="Stajich J.E."/>
            <person name="Spatafora J.W."/>
            <person name="Visel A."/>
            <person name="Grigoriev I.V."/>
        </authorList>
    </citation>
    <scope>NUCLEOTIDE SEQUENCE [LARGE SCALE GENOMIC DNA]</scope>
    <source>
        <strain evidence="2 3">CBS 115471</strain>
    </source>
</reference>
<name>A0A1Y1YIF0_9PLEO</name>
<dbReference type="EMBL" id="MCFA01000228">
    <property type="protein sequence ID" value="ORX97759.1"/>
    <property type="molecule type" value="Genomic_DNA"/>
</dbReference>
<evidence type="ECO:0000256" key="1">
    <source>
        <dbReference type="SAM" id="MobiDB-lite"/>
    </source>
</evidence>
<comment type="caution">
    <text evidence="2">The sequence shown here is derived from an EMBL/GenBank/DDBJ whole genome shotgun (WGS) entry which is preliminary data.</text>
</comment>
<gene>
    <name evidence="2" type="ORF">BCR34DRAFT_160491</name>
</gene>
<organism evidence="2 3">
    <name type="scientific">Clohesyomyces aquaticus</name>
    <dbReference type="NCBI Taxonomy" id="1231657"/>
    <lineage>
        <taxon>Eukaryota</taxon>
        <taxon>Fungi</taxon>
        <taxon>Dikarya</taxon>
        <taxon>Ascomycota</taxon>
        <taxon>Pezizomycotina</taxon>
        <taxon>Dothideomycetes</taxon>
        <taxon>Pleosporomycetidae</taxon>
        <taxon>Pleosporales</taxon>
        <taxon>Lindgomycetaceae</taxon>
        <taxon>Clohesyomyces</taxon>
    </lineage>
</organism>
<accession>A0A1Y1YIF0</accession>
<feature type="compositionally biased region" description="Polar residues" evidence="1">
    <location>
        <begin position="9"/>
        <end position="20"/>
    </location>
</feature>
<feature type="region of interest" description="Disordered" evidence="1">
    <location>
        <begin position="427"/>
        <end position="496"/>
    </location>
</feature>
<proteinExistence type="predicted"/>
<sequence>MKFVPEPTPTSDSESEQSSAARVEAGSLRQSETAPADSPPNPAVKENSVSKHDANSSHANMAPCGSSLTAHLSPEERVVRLRKVLAALESVIPLADHVIGEGKGWDAMSDGSFAQYVRRELQISYKLQRMVHDAKQELGTSPGIPASSDESPEPDEDLRALIAHLKTEKEKSEPKGQADKLSGNGVTEGENKIRYALRELTTSVFVHTRALKYRMRRLELPARLLSRIEKSKIRFGDLQHEAKSACDVLRKIASLPHLDELEESIRTAKHLVENDSESLAFAFERTVDHFGEVSSEGWDSLEKFPSMPEFREDIRDGRIAMKEQNKRLQQANLTEEDHSKLMETLPAKIHAAIVGSAEWNPVKDPLPTLDDKLLPSVPCYDVKSEIEKAIRDPGPDISCKVDMRQNIFTVSDPSTGEENMFRIVGKSQAAEHPTPEVPHTKPRPPKRGSSIHELLSTPASQPRGYATTTPNTPHALDPVPVVAQSGSEKGESGPKN</sequence>
<protein>
    <submittedName>
        <fullName evidence="2">Uncharacterized protein</fullName>
    </submittedName>
</protein>
<evidence type="ECO:0000313" key="2">
    <source>
        <dbReference type="EMBL" id="ORX97759.1"/>
    </source>
</evidence>
<evidence type="ECO:0000313" key="3">
    <source>
        <dbReference type="Proteomes" id="UP000193144"/>
    </source>
</evidence>
<dbReference type="AlphaFoldDB" id="A0A1Y1YIF0"/>
<feature type="region of interest" description="Disordered" evidence="1">
    <location>
        <begin position="1"/>
        <end position="68"/>
    </location>
</feature>
<keyword evidence="3" id="KW-1185">Reference proteome</keyword>
<dbReference type="Proteomes" id="UP000193144">
    <property type="component" value="Unassembled WGS sequence"/>
</dbReference>